<accession>A0AAW0CJU1</accession>
<dbReference type="GO" id="GO:0003677">
    <property type="term" value="F:DNA binding"/>
    <property type="evidence" value="ECO:0007669"/>
    <property type="project" value="InterPro"/>
</dbReference>
<sequence>QEERIALAMAAVREGKYSQRAAAKMYTVPSSTLNDRLRGVQTRSDSHSDQFKLPPGTERVLVDWCHFLHLTAHPLNRQTIYPKVKALCGETPGHNWLDR</sequence>
<dbReference type="Proteomes" id="UP001362999">
    <property type="component" value="Unassembled WGS sequence"/>
</dbReference>
<feature type="non-terminal residue" evidence="2">
    <location>
        <position position="1"/>
    </location>
</feature>
<dbReference type="SUPFAM" id="SSF46689">
    <property type="entry name" value="Homeodomain-like"/>
    <property type="match status" value="1"/>
</dbReference>
<evidence type="ECO:0000259" key="1">
    <source>
        <dbReference type="Pfam" id="PF05225"/>
    </source>
</evidence>
<dbReference type="InterPro" id="IPR009057">
    <property type="entry name" value="Homeodomain-like_sf"/>
</dbReference>
<proteinExistence type="predicted"/>
<feature type="non-terminal residue" evidence="2">
    <location>
        <position position="99"/>
    </location>
</feature>
<name>A0AAW0CJU1_9AGAR</name>
<dbReference type="EMBL" id="JAWWNJ010000016">
    <property type="protein sequence ID" value="KAK7039863.1"/>
    <property type="molecule type" value="Genomic_DNA"/>
</dbReference>
<evidence type="ECO:0000313" key="2">
    <source>
        <dbReference type="EMBL" id="KAK7039863.1"/>
    </source>
</evidence>
<dbReference type="Pfam" id="PF05225">
    <property type="entry name" value="HTH_psq"/>
    <property type="match status" value="1"/>
</dbReference>
<reference evidence="2 3" key="1">
    <citation type="journal article" date="2024" name="J Genomics">
        <title>Draft genome sequencing and assembly of Favolaschia claudopus CIRM-BRFM 2984 isolated from oak limbs.</title>
        <authorList>
            <person name="Navarro D."/>
            <person name="Drula E."/>
            <person name="Chaduli D."/>
            <person name="Cazenave R."/>
            <person name="Ahrendt S."/>
            <person name="Wang J."/>
            <person name="Lipzen A."/>
            <person name="Daum C."/>
            <person name="Barry K."/>
            <person name="Grigoriev I.V."/>
            <person name="Favel A."/>
            <person name="Rosso M.N."/>
            <person name="Martin F."/>
        </authorList>
    </citation>
    <scope>NUCLEOTIDE SEQUENCE [LARGE SCALE GENOMIC DNA]</scope>
    <source>
        <strain evidence="2 3">CIRM-BRFM 2984</strain>
    </source>
</reference>
<keyword evidence="3" id="KW-1185">Reference proteome</keyword>
<protein>
    <recommendedName>
        <fullName evidence="1">HTH psq-type domain-containing protein</fullName>
    </recommendedName>
</protein>
<dbReference type="Gene3D" id="1.10.10.60">
    <property type="entry name" value="Homeodomain-like"/>
    <property type="match status" value="1"/>
</dbReference>
<organism evidence="2 3">
    <name type="scientific">Favolaschia claudopus</name>
    <dbReference type="NCBI Taxonomy" id="2862362"/>
    <lineage>
        <taxon>Eukaryota</taxon>
        <taxon>Fungi</taxon>
        <taxon>Dikarya</taxon>
        <taxon>Basidiomycota</taxon>
        <taxon>Agaricomycotina</taxon>
        <taxon>Agaricomycetes</taxon>
        <taxon>Agaricomycetidae</taxon>
        <taxon>Agaricales</taxon>
        <taxon>Marasmiineae</taxon>
        <taxon>Mycenaceae</taxon>
        <taxon>Favolaschia</taxon>
    </lineage>
</organism>
<evidence type="ECO:0000313" key="3">
    <source>
        <dbReference type="Proteomes" id="UP001362999"/>
    </source>
</evidence>
<gene>
    <name evidence="2" type="ORF">R3P38DRAFT_2382982</name>
</gene>
<dbReference type="AlphaFoldDB" id="A0AAW0CJU1"/>
<feature type="domain" description="HTH psq-type" evidence="1">
    <location>
        <begin position="2"/>
        <end position="39"/>
    </location>
</feature>
<dbReference type="InterPro" id="IPR007889">
    <property type="entry name" value="HTH_Psq"/>
</dbReference>
<comment type="caution">
    <text evidence="2">The sequence shown here is derived from an EMBL/GenBank/DDBJ whole genome shotgun (WGS) entry which is preliminary data.</text>
</comment>